<keyword evidence="3" id="KW-1185">Reference proteome</keyword>
<organism evidence="2 3">
    <name type="scientific">Amanita muscaria (strain Koide BX008)</name>
    <dbReference type="NCBI Taxonomy" id="946122"/>
    <lineage>
        <taxon>Eukaryota</taxon>
        <taxon>Fungi</taxon>
        <taxon>Dikarya</taxon>
        <taxon>Basidiomycota</taxon>
        <taxon>Agaricomycotina</taxon>
        <taxon>Agaricomycetes</taxon>
        <taxon>Agaricomycetidae</taxon>
        <taxon>Agaricales</taxon>
        <taxon>Pluteineae</taxon>
        <taxon>Amanitaceae</taxon>
        <taxon>Amanita</taxon>
    </lineage>
</organism>
<feature type="chain" id="PRO_5002158754" evidence="1">
    <location>
        <begin position="18"/>
        <end position="178"/>
    </location>
</feature>
<dbReference type="InParanoid" id="A0A0C2XKP6"/>
<dbReference type="Proteomes" id="UP000054549">
    <property type="component" value="Unassembled WGS sequence"/>
</dbReference>
<gene>
    <name evidence="2" type="ORF">M378DRAFT_600947</name>
</gene>
<evidence type="ECO:0000313" key="3">
    <source>
        <dbReference type="Proteomes" id="UP000054549"/>
    </source>
</evidence>
<accession>A0A0C2XKP6</accession>
<name>A0A0C2XKP6_AMAMK</name>
<dbReference type="OrthoDB" id="3229881at2759"/>
<proteinExistence type="predicted"/>
<dbReference type="EMBL" id="KN818224">
    <property type="protein sequence ID" value="KIL70066.1"/>
    <property type="molecule type" value="Genomic_DNA"/>
</dbReference>
<evidence type="ECO:0000256" key="1">
    <source>
        <dbReference type="SAM" id="SignalP"/>
    </source>
</evidence>
<dbReference type="AlphaFoldDB" id="A0A0C2XKP6"/>
<evidence type="ECO:0000313" key="2">
    <source>
        <dbReference type="EMBL" id="KIL70066.1"/>
    </source>
</evidence>
<protein>
    <submittedName>
        <fullName evidence="2">Uncharacterized protein</fullName>
    </submittedName>
</protein>
<dbReference type="HOGENOM" id="CLU_115681_0_0_1"/>
<reference evidence="2 3" key="1">
    <citation type="submission" date="2014-04" db="EMBL/GenBank/DDBJ databases">
        <title>Evolutionary Origins and Diversification of the Mycorrhizal Mutualists.</title>
        <authorList>
            <consortium name="DOE Joint Genome Institute"/>
            <consortium name="Mycorrhizal Genomics Consortium"/>
            <person name="Kohler A."/>
            <person name="Kuo A."/>
            <person name="Nagy L.G."/>
            <person name="Floudas D."/>
            <person name="Copeland A."/>
            <person name="Barry K.W."/>
            <person name="Cichocki N."/>
            <person name="Veneault-Fourrey C."/>
            <person name="LaButti K."/>
            <person name="Lindquist E.A."/>
            <person name="Lipzen A."/>
            <person name="Lundell T."/>
            <person name="Morin E."/>
            <person name="Murat C."/>
            <person name="Riley R."/>
            <person name="Ohm R."/>
            <person name="Sun H."/>
            <person name="Tunlid A."/>
            <person name="Henrissat B."/>
            <person name="Grigoriev I.V."/>
            <person name="Hibbett D.S."/>
            <person name="Martin F."/>
        </authorList>
    </citation>
    <scope>NUCLEOTIDE SEQUENCE [LARGE SCALE GENOMIC DNA]</scope>
    <source>
        <strain evidence="2 3">Koide BX008</strain>
    </source>
</reference>
<keyword evidence="1" id="KW-0732">Signal</keyword>
<sequence length="178" mass="20005">MFSVLAVLSLLLFSAVALPTFDDFGRRSSSLNSLIPDPTRVRVFARHDNAIVPHDVTLVDPDYPGHLTVIPDALLPMSFHIYRNRLWVYRNESAIWPVNFVNTTQMSGYPLQMVVGTKTGGVNQGLWSWRDTELHYDHGAGWHTFYVCPTPNGYKGIFLFTTPSASAECDVVTFSQHC</sequence>
<feature type="signal peptide" evidence="1">
    <location>
        <begin position="1"/>
        <end position="17"/>
    </location>
</feature>